<feature type="compositionally biased region" description="Basic residues" evidence="1">
    <location>
        <begin position="32"/>
        <end position="46"/>
    </location>
</feature>
<feature type="non-terminal residue" evidence="2">
    <location>
        <position position="1"/>
    </location>
</feature>
<feature type="compositionally biased region" description="Basic and acidic residues" evidence="1">
    <location>
        <begin position="157"/>
        <end position="178"/>
    </location>
</feature>
<evidence type="ECO:0000313" key="2">
    <source>
        <dbReference type="EMBL" id="CAA9407917.1"/>
    </source>
</evidence>
<keyword evidence="2" id="KW-0067">ATP-binding</keyword>
<feature type="non-terminal residue" evidence="2">
    <location>
        <position position="269"/>
    </location>
</feature>
<gene>
    <name evidence="2" type="ORF">AVDCRST_MAG51-1241</name>
</gene>
<dbReference type="EMBL" id="CADCUX010000280">
    <property type="protein sequence ID" value="CAA9407917.1"/>
    <property type="molecule type" value="Genomic_DNA"/>
</dbReference>
<sequence length="269" mass="28981">ARPRTAGHHRHLPFEGRPRSTLYRGSRDHAAGGRRRVRLGRGPHRLRQVDPAEHRRRAAAGLVGPGAGVRRAAGRPEPPRRLHVPDRRADALAQHHRQRDGRPAVPRPARRAGARAGPGLAGPRGPHWLRGPLPPPAFGRHAQAHGAGPGAGAGPRHHPDGRAVLRARRADAAADGERGAGAVGGEEKGGSLHHARPRRSHCHERSRHRALRRPGHAADRRVCRRPAASARRRRGAYPASLRRAAQADLGRAARRGAQGLRAAAEEGRV</sequence>
<feature type="compositionally biased region" description="Low complexity" evidence="1">
    <location>
        <begin position="242"/>
        <end position="262"/>
    </location>
</feature>
<feature type="compositionally biased region" description="Basic and acidic residues" evidence="1">
    <location>
        <begin position="77"/>
        <end position="90"/>
    </location>
</feature>
<feature type="compositionally biased region" description="Basic residues" evidence="1">
    <location>
        <begin position="1"/>
        <end position="11"/>
    </location>
</feature>
<dbReference type="GO" id="GO:0005524">
    <property type="term" value="F:ATP binding"/>
    <property type="evidence" value="ECO:0007669"/>
    <property type="project" value="UniProtKB-KW"/>
</dbReference>
<proteinExistence type="predicted"/>
<feature type="compositionally biased region" description="Low complexity" evidence="1">
    <location>
        <begin position="114"/>
        <end position="126"/>
    </location>
</feature>
<name>A0A6J4P6V3_9BURK</name>
<reference evidence="2" key="1">
    <citation type="submission" date="2020-02" db="EMBL/GenBank/DDBJ databases">
        <authorList>
            <person name="Meier V. D."/>
        </authorList>
    </citation>
    <scope>NUCLEOTIDE SEQUENCE</scope>
    <source>
        <strain evidence="2">AVDCRST_MAG51</strain>
    </source>
</reference>
<keyword evidence="2" id="KW-0547">Nucleotide-binding</keyword>
<evidence type="ECO:0000256" key="1">
    <source>
        <dbReference type="SAM" id="MobiDB-lite"/>
    </source>
</evidence>
<organism evidence="2">
    <name type="scientific">uncultured Ramlibacter sp</name>
    <dbReference type="NCBI Taxonomy" id="260755"/>
    <lineage>
        <taxon>Bacteria</taxon>
        <taxon>Pseudomonadati</taxon>
        <taxon>Pseudomonadota</taxon>
        <taxon>Betaproteobacteria</taxon>
        <taxon>Burkholderiales</taxon>
        <taxon>Comamonadaceae</taxon>
        <taxon>Ramlibacter</taxon>
        <taxon>environmental samples</taxon>
    </lineage>
</organism>
<feature type="region of interest" description="Disordered" evidence="1">
    <location>
        <begin position="1"/>
        <end position="269"/>
    </location>
</feature>
<dbReference type="AlphaFoldDB" id="A0A6J4P6V3"/>
<feature type="compositionally biased region" description="Basic residues" evidence="1">
    <location>
        <begin position="191"/>
        <end position="215"/>
    </location>
</feature>
<protein>
    <submittedName>
        <fullName evidence="2">ABC transporter, ATP-binding protein (Cluster 10, nitrate/sulfonate/bicarbonate)</fullName>
    </submittedName>
</protein>
<accession>A0A6J4P6V3</accession>